<dbReference type="WBParaSite" id="TCNE_0000044001-mRNA-1">
    <property type="protein sequence ID" value="TCNE_0000044001-mRNA-1"/>
    <property type="gene ID" value="TCNE_0000044001"/>
</dbReference>
<organism evidence="4 5">
    <name type="scientific">Toxocara canis</name>
    <name type="common">Canine roundworm</name>
    <dbReference type="NCBI Taxonomy" id="6265"/>
    <lineage>
        <taxon>Eukaryota</taxon>
        <taxon>Metazoa</taxon>
        <taxon>Ecdysozoa</taxon>
        <taxon>Nematoda</taxon>
        <taxon>Chromadorea</taxon>
        <taxon>Rhabditida</taxon>
        <taxon>Spirurina</taxon>
        <taxon>Ascaridomorpha</taxon>
        <taxon>Ascaridoidea</taxon>
        <taxon>Toxocaridae</taxon>
        <taxon>Toxocara</taxon>
    </lineage>
</organism>
<dbReference type="PANTHER" id="PTHR46190:SF1">
    <property type="entry name" value="SI:CH211-201H21.5"/>
    <property type="match status" value="1"/>
</dbReference>
<gene>
    <name evidence="3" type="ORF">TCNE_LOCUS441</name>
</gene>
<dbReference type="Pfam" id="PF01156">
    <property type="entry name" value="IU_nuc_hydro"/>
    <property type="match status" value="1"/>
</dbReference>
<evidence type="ECO:0000256" key="1">
    <source>
        <dbReference type="ARBA" id="ARBA00009176"/>
    </source>
</evidence>
<feature type="domain" description="Inosine/uridine-preferring nucleoside hydrolase" evidence="2">
    <location>
        <begin position="31"/>
        <end position="269"/>
    </location>
</feature>
<evidence type="ECO:0000313" key="5">
    <source>
        <dbReference type="WBParaSite" id="TCNE_0000044001-mRNA-1"/>
    </source>
</evidence>
<dbReference type="InterPro" id="IPR036452">
    <property type="entry name" value="Ribo_hydro-like"/>
</dbReference>
<evidence type="ECO:0000259" key="2">
    <source>
        <dbReference type="Pfam" id="PF01156"/>
    </source>
</evidence>
<dbReference type="SUPFAM" id="SSF53590">
    <property type="entry name" value="Nucleoside hydrolase"/>
    <property type="match status" value="1"/>
</dbReference>
<evidence type="ECO:0000313" key="4">
    <source>
        <dbReference type="Proteomes" id="UP000050794"/>
    </source>
</evidence>
<comment type="similarity">
    <text evidence="1">Belongs to the IUNH family.</text>
</comment>
<dbReference type="InterPro" id="IPR052775">
    <property type="entry name" value="IUN_hydrolase"/>
</dbReference>
<dbReference type="AlphaFoldDB" id="A0A183TW21"/>
<keyword evidence="4" id="KW-1185">Reference proteome</keyword>
<dbReference type="GO" id="GO:0016799">
    <property type="term" value="F:hydrolase activity, hydrolyzing N-glycosyl compounds"/>
    <property type="evidence" value="ECO:0007669"/>
    <property type="project" value="InterPro"/>
</dbReference>
<accession>A0A183TW21</accession>
<sequence length="269" mass="29786">MKACKKLIIDTDGAPDDVRAISLALQTPDIEVPIYKGAFEPLVAMTGRVTDESLLFGKDGIGDKPDNFPKVEQEDFIKHDSSKPAALALIELLKQHNDVTLVCIGPLTNIALAMKLDADFVRRPKEMVIMGGNIYGVGNISCRYTSEFNFGGDPEAAHIVLAKMECPITLVPWEACFFEGPKARVMCITVNYFKYEGEVDFHAHLRLGTPLADFFSTVTSIGREILQRNNRQYAYCDEIAMAIALCGESIIKESKLMRASVELNGEFTR</sequence>
<evidence type="ECO:0000313" key="3">
    <source>
        <dbReference type="EMBL" id="VDM24238.1"/>
    </source>
</evidence>
<proteinExistence type="inferred from homology"/>
<protein>
    <submittedName>
        <fullName evidence="5">IU_nuc_hydro domain-containing protein</fullName>
    </submittedName>
</protein>
<dbReference type="Proteomes" id="UP000050794">
    <property type="component" value="Unassembled WGS sequence"/>
</dbReference>
<reference evidence="5" key="1">
    <citation type="submission" date="2016-06" db="UniProtKB">
        <authorList>
            <consortium name="WormBaseParasite"/>
        </authorList>
    </citation>
    <scope>IDENTIFICATION</scope>
</reference>
<dbReference type="Gene3D" id="3.90.245.10">
    <property type="entry name" value="Ribonucleoside hydrolase-like"/>
    <property type="match status" value="1"/>
</dbReference>
<dbReference type="PANTHER" id="PTHR46190">
    <property type="entry name" value="SI:CH211-201H21.5-RELATED"/>
    <property type="match status" value="1"/>
</dbReference>
<dbReference type="InterPro" id="IPR001910">
    <property type="entry name" value="Inosine/uridine_hydrolase_dom"/>
</dbReference>
<dbReference type="EMBL" id="UYWY01000202">
    <property type="protein sequence ID" value="VDM24238.1"/>
    <property type="molecule type" value="Genomic_DNA"/>
</dbReference>
<reference evidence="3 4" key="2">
    <citation type="submission" date="2018-11" db="EMBL/GenBank/DDBJ databases">
        <authorList>
            <consortium name="Pathogen Informatics"/>
        </authorList>
    </citation>
    <scope>NUCLEOTIDE SEQUENCE [LARGE SCALE GENOMIC DNA]</scope>
</reference>
<name>A0A183TW21_TOXCA</name>